<reference evidence="2" key="1">
    <citation type="submission" date="2020-05" db="EMBL/GenBank/DDBJ databases">
        <authorList>
            <person name="Chiriac C."/>
            <person name="Salcher M."/>
            <person name="Ghai R."/>
            <person name="Kavagutti S V."/>
        </authorList>
    </citation>
    <scope>NUCLEOTIDE SEQUENCE</scope>
</reference>
<protein>
    <submittedName>
        <fullName evidence="2">Unannotated protein</fullName>
    </submittedName>
</protein>
<gene>
    <name evidence="2" type="ORF">UFOPK3609_01979</name>
</gene>
<name>A0A6J7ILN7_9ZZZZ</name>
<sequence length="70" mass="6778">MTTEPVPPSVSSTGTTTSAPSGRGAPVMIRWTVPGASGGTSVRPAGRSSATVSRTGADAEAAPTSAHRAA</sequence>
<evidence type="ECO:0000313" key="2">
    <source>
        <dbReference type="EMBL" id="CAB4931929.1"/>
    </source>
</evidence>
<proteinExistence type="predicted"/>
<organism evidence="2">
    <name type="scientific">freshwater metagenome</name>
    <dbReference type="NCBI Taxonomy" id="449393"/>
    <lineage>
        <taxon>unclassified sequences</taxon>
        <taxon>metagenomes</taxon>
        <taxon>ecological metagenomes</taxon>
    </lineage>
</organism>
<dbReference type="EMBL" id="CAFBMQ010000383">
    <property type="protein sequence ID" value="CAB4931929.1"/>
    <property type="molecule type" value="Genomic_DNA"/>
</dbReference>
<dbReference type="AlphaFoldDB" id="A0A6J7ILN7"/>
<feature type="compositionally biased region" description="Low complexity" evidence="1">
    <location>
        <begin position="9"/>
        <end position="22"/>
    </location>
</feature>
<accession>A0A6J7ILN7</accession>
<feature type="region of interest" description="Disordered" evidence="1">
    <location>
        <begin position="1"/>
        <end position="70"/>
    </location>
</feature>
<evidence type="ECO:0000256" key="1">
    <source>
        <dbReference type="SAM" id="MobiDB-lite"/>
    </source>
</evidence>